<feature type="region of interest" description="Disordered" evidence="8">
    <location>
        <begin position="144"/>
        <end position="174"/>
    </location>
</feature>
<dbReference type="SUPFAM" id="SSF57959">
    <property type="entry name" value="Leucine zipper domain"/>
    <property type="match status" value="1"/>
</dbReference>
<evidence type="ECO:0000256" key="2">
    <source>
        <dbReference type="ARBA" id="ARBA00004389"/>
    </source>
</evidence>
<dbReference type="Pfam" id="PF00170">
    <property type="entry name" value="bZIP_1"/>
    <property type="match status" value="1"/>
</dbReference>
<dbReference type="PANTHER" id="PTHR47416:SF8">
    <property type="entry name" value="BASIC-LEUCINE ZIPPER TRANSCRIPTION FACTOR E-RELATED"/>
    <property type="match status" value="1"/>
</dbReference>
<dbReference type="PANTHER" id="PTHR47416">
    <property type="entry name" value="BASIC-LEUCINE ZIPPER TRANSCRIPTION FACTOR F-RELATED"/>
    <property type="match status" value="1"/>
</dbReference>
<dbReference type="GO" id="GO:0005789">
    <property type="term" value="C:endoplasmic reticulum membrane"/>
    <property type="evidence" value="ECO:0007669"/>
    <property type="project" value="UniProtKB-SubCell"/>
</dbReference>
<dbReference type="InterPro" id="IPR046347">
    <property type="entry name" value="bZIP_sf"/>
</dbReference>
<evidence type="ECO:0000256" key="4">
    <source>
        <dbReference type="ARBA" id="ARBA00023015"/>
    </source>
</evidence>
<dbReference type="Proteomes" id="UP001418222">
    <property type="component" value="Unassembled WGS sequence"/>
</dbReference>
<comment type="subcellular location">
    <subcellularLocation>
        <location evidence="2">Endoplasmic reticulum membrane</location>
        <topology evidence="2">Single-pass membrane protein</topology>
    </subcellularLocation>
    <subcellularLocation>
        <location evidence="1">Nucleus</location>
    </subcellularLocation>
</comment>
<dbReference type="GO" id="GO:0005634">
    <property type="term" value="C:nucleus"/>
    <property type="evidence" value="ECO:0007669"/>
    <property type="project" value="UniProtKB-SubCell"/>
</dbReference>
<dbReference type="EMBL" id="JBBWWQ010000010">
    <property type="protein sequence ID" value="KAK8936810.1"/>
    <property type="molecule type" value="Genomic_DNA"/>
</dbReference>
<keyword evidence="5" id="KW-0238">DNA-binding</keyword>
<dbReference type="InterPro" id="IPR004827">
    <property type="entry name" value="bZIP"/>
</dbReference>
<dbReference type="GO" id="GO:0003700">
    <property type="term" value="F:DNA-binding transcription factor activity"/>
    <property type="evidence" value="ECO:0007669"/>
    <property type="project" value="InterPro"/>
</dbReference>
<accession>A0AAP0BFG4</accession>
<evidence type="ECO:0000256" key="8">
    <source>
        <dbReference type="SAM" id="MobiDB-lite"/>
    </source>
</evidence>
<name>A0AAP0BFG4_9ASPA</name>
<dbReference type="Gene3D" id="1.20.5.170">
    <property type="match status" value="1"/>
</dbReference>
<sequence length="237" mass="26741">MGASDAYVGIKTNSNRIVAWRGRLLSMVLGYAAEEWVLDPQQLLYLVRSDHLKMRNRESAIKSRERKKMYTKDLEMKSKYLESECRRLDNLLRCYMVENSVLRQSLQFQKERICGASMAKQESAVLFVGFVLALESPEMRVGPGSWKCQRTVPRHQRRDRSRAPEKESEATGLKGDGSIERRLKTCKGNGGQRRICGNKDKFKQNCSLARPAAVNGVRICSGGVGPRSPAIALSSKK</sequence>
<comment type="caution">
    <text evidence="10">The sequence shown here is derived from an EMBL/GenBank/DDBJ whole genome shotgun (WGS) entry which is preliminary data.</text>
</comment>
<dbReference type="SMART" id="SM00338">
    <property type="entry name" value="BRLZ"/>
    <property type="match status" value="1"/>
</dbReference>
<evidence type="ECO:0000256" key="7">
    <source>
        <dbReference type="ARBA" id="ARBA00023242"/>
    </source>
</evidence>
<reference evidence="10 11" key="1">
    <citation type="journal article" date="2022" name="Nat. Plants">
        <title>Genomes of leafy and leafless Platanthera orchids illuminate the evolution of mycoheterotrophy.</title>
        <authorList>
            <person name="Li M.H."/>
            <person name="Liu K.W."/>
            <person name="Li Z."/>
            <person name="Lu H.C."/>
            <person name="Ye Q.L."/>
            <person name="Zhang D."/>
            <person name="Wang J.Y."/>
            <person name="Li Y.F."/>
            <person name="Zhong Z.M."/>
            <person name="Liu X."/>
            <person name="Yu X."/>
            <person name="Liu D.K."/>
            <person name="Tu X.D."/>
            <person name="Liu B."/>
            <person name="Hao Y."/>
            <person name="Liao X.Y."/>
            <person name="Jiang Y.T."/>
            <person name="Sun W.H."/>
            <person name="Chen J."/>
            <person name="Chen Y.Q."/>
            <person name="Ai Y."/>
            <person name="Zhai J.W."/>
            <person name="Wu S.S."/>
            <person name="Zhou Z."/>
            <person name="Hsiao Y.Y."/>
            <person name="Wu W.L."/>
            <person name="Chen Y.Y."/>
            <person name="Lin Y.F."/>
            <person name="Hsu J.L."/>
            <person name="Li C.Y."/>
            <person name="Wang Z.W."/>
            <person name="Zhao X."/>
            <person name="Zhong W.Y."/>
            <person name="Ma X.K."/>
            <person name="Ma L."/>
            <person name="Huang J."/>
            <person name="Chen G.Z."/>
            <person name="Huang M.Z."/>
            <person name="Huang L."/>
            <person name="Peng D.H."/>
            <person name="Luo Y.B."/>
            <person name="Zou S.Q."/>
            <person name="Chen S.P."/>
            <person name="Lan S."/>
            <person name="Tsai W.C."/>
            <person name="Van de Peer Y."/>
            <person name="Liu Z.J."/>
        </authorList>
    </citation>
    <scope>NUCLEOTIDE SEQUENCE [LARGE SCALE GENOMIC DNA]</scope>
    <source>
        <strain evidence="10">Lor287</strain>
    </source>
</reference>
<gene>
    <name evidence="10" type="primary">BZIP60</name>
    <name evidence="10" type="ORF">KSP39_PZI011867</name>
</gene>
<evidence type="ECO:0000256" key="6">
    <source>
        <dbReference type="ARBA" id="ARBA00023163"/>
    </source>
</evidence>
<dbReference type="AlphaFoldDB" id="A0AAP0BFG4"/>
<keyword evidence="4" id="KW-0805">Transcription regulation</keyword>
<proteinExistence type="inferred from homology"/>
<keyword evidence="7" id="KW-0539">Nucleus</keyword>
<evidence type="ECO:0000313" key="10">
    <source>
        <dbReference type="EMBL" id="KAK8936810.1"/>
    </source>
</evidence>
<keyword evidence="6" id="KW-0804">Transcription</keyword>
<feature type="domain" description="BZIP" evidence="9">
    <location>
        <begin position="53"/>
        <end position="66"/>
    </location>
</feature>
<dbReference type="PROSITE" id="PS00036">
    <property type="entry name" value="BZIP_BASIC"/>
    <property type="match status" value="1"/>
</dbReference>
<dbReference type="CDD" id="cd14704">
    <property type="entry name" value="bZIP_HY5-like"/>
    <property type="match status" value="1"/>
</dbReference>
<evidence type="ECO:0000259" key="9">
    <source>
        <dbReference type="PROSITE" id="PS00036"/>
    </source>
</evidence>
<dbReference type="GO" id="GO:0003677">
    <property type="term" value="F:DNA binding"/>
    <property type="evidence" value="ECO:0007669"/>
    <property type="project" value="UniProtKB-KW"/>
</dbReference>
<evidence type="ECO:0000313" key="11">
    <source>
        <dbReference type="Proteomes" id="UP001418222"/>
    </source>
</evidence>
<evidence type="ECO:0000256" key="1">
    <source>
        <dbReference type="ARBA" id="ARBA00004123"/>
    </source>
</evidence>
<evidence type="ECO:0000256" key="5">
    <source>
        <dbReference type="ARBA" id="ARBA00023125"/>
    </source>
</evidence>
<comment type="similarity">
    <text evidence="3">Belongs to the bZIP family.</text>
</comment>
<keyword evidence="11" id="KW-1185">Reference proteome</keyword>
<evidence type="ECO:0000256" key="3">
    <source>
        <dbReference type="ARBA" id="ARBA00007163"/>
    </source>
</evidence>
<protein>
    <submittedName>
        <fullName evidence="10">BZIP transcription factor 60</fullName>
    </submittedName>
</protein>
<organism evidence="10 11">
    <name type="scientific">Platanthera zijinensis</name>
    <dbReference type="NCBI Taxonomy" id="2320716"/>
    <lineage>
        <taxon>Eukaryota</taxon>
        <taxon>Viridiplantae</taxon>
        <taxon>Streptophyta</taxon>
        <taxon>Embryophyta</taxon>
        <taxon>Tracheophyta</taxon>
        <taxon>Spermatophyta</taxon>
        <taxon>Magnoliopsida</taxon>
        <taxon>Liliopsida</taxon>
        <taxon>Asparagales</taxon>
        <taxon>Orchidaceae</taxon>
        <taxon>Orchidoideae</taxon>
        <taxon>Orchideae</taxon>
        <taxon>Orchidinae</taxon>
        <taxon>Platanthera</taxon>
    </lineage>
</organism>